<feature type="binding site" evidence="3">
    <location>
        <begin position="345"/>
        <end position="352"/>
    </location>
    <ligand>
        <name>ATP</name>
        <dbReference type="ChEBI" id="CHEBI:30616"/>
    </ligand>
</feature>
<dbReference type="InterPro" id="IPR050206">
    <property type="entry name" value="FtsK/SpoIIIE/SftA"/>
</dbReference>
<dbReference type="Pfam" id="PF01580">
    <property type="entry name" value="FtsK_SpoIIIE"/>
    <property type="match status" value="2"/>
</dbReference>
<dbReference type="PANTHER" id="PTHR22683:SF1">
    <property type="entry name" value="TYPE VII SECRETION SYSTEM PROTEIN ESSC"/>
    <property type="match status" value="1"/>
</dbReference>
<gene>
    <name evidence="5" type="ORF">L2X98_32655</name>
</gene>
<dbReference type="InterPro" id="IPR002543">
    <property type="entry name" value="FtsK_dom"/>
</dbReference>
<dbReference type="PROSITE" id="PS50901">
    <property type="entry name" value="FTSK"/>
    <property type="match status" value="1"/>
</dbReference>
<dbReference type="CDD" id="cd01127">
    <property type="entry name" value="TrwB_TraG_TraD_VirD4"/>
    <property type="match status" value="1"/>
</dbReference>
<proteinExistence type="predicted"/>
<evidence type="ECO:0000256" key="2">
    <source>
        <dbReference type="ARBA" id="ARBA00022840"/>
    </source>
</evidence>
<keyword evidence="6" id="KW-1185">Reference proteome</keyword>
<protein>
    <submittedName>
        <fullName evidence="5">FtsK/SpoIIIE domain-containing protein</fullName>
    </submittedName>
</protein>
<dbReference type="EMBL" id="CP091139">
    <property type="protein sequence ID" value="UUT35056.1"/>
    <property type="molecule type" value="Genomic_DNA"/>
</dbReference>
<dbReference type="Gene3D" id="3.40.50.300">
    <property type="entry name" value="P-loop containing nucleotide triphosphate hydrolases"/>
    <property type="match status" value="3"/>
</dbReference>
<feature type="domain" description="FtsK" evidence="4">
    <location>
        <begin position="327"/>
        <end position="508"/>
    </location>
</feature>
<evidence type="ECO:0000259" key="4">
    <source>
        <dbReference type="PROSITE" id="PS50901"/>
    </source>
</evidence>
<dbReference type="InterPro" id="IPR027417">
    <property type="entry name" value="P-loop_NTPase"/>
</dbReference>
<organism evidence="5 6">
    <name type="scientific">Microbacterium elymi</name>
    <dbReference type="NCBI Taxonomy" id="2909587"/>
    <lineage>
        <taxon>Bacteria</taxon>
        <taxon>Bacillati</taxon>
        <taxon>Actinomycetota</taxon>
        <taxon>Actinomycetes</taxon>
        <taxon>Micrococcales</taxon>
        <taxon>Microbacteriaceae</taxon>
        <taxon>Microbacterium</taxon>
    </lineage>
</organism>
<dbReference type="PANTHER" id="PTHR22683">
    <property type="entry name" value="SPORULATION PROTEIN RELATED"/>
    <property type="match status" value="1"/>
</dbReference>
<keyword evidence="2 3" id="KW-0067">ATP-binding</keyword>
<evidence type="ECO:0000256" key="3">
    <source>
        <dbReference type="PROSITE-ProRule" id="PRU00289"/>
    </source>
</evidence>
<dbReference type="SUPFAM" id="SSF52540">
    <property type="entry name" value="P-loop containing nucleoside triphosphate hydrolases"/>
    <property type="match status" value="2"/>
</dbReference>
<reference evidence="5" key="1">
    <citation type="submission" date="2022-01" db="EMBL/GenBank/DDBJ databases">
        <title>Microbacterium eymi and Microbacterium rhizovicinus sp. nov., isolated from the rhizospheric soil of Elymus tsukushiensis, a plant native to the Dokdo Islands, Republic of Korea.</title>
        <authorList>
            <person name="Hwang Y.J."/>
        </authorList>
    </citation>
    <scope>NUCLEOTIDE SEQUENCE</scope>
    <source>
        <strain evidence="5">KUDC0405</strain>
    </source>
</reference>
<keyword evidence="1 3" id="KW-0547">Nucleotide-binding</keyword>
<dbReference type="Proteomes" id="UP001054811">
    <property type="component" value="Chromosome"/>
</dbReference>
<accession>A0ABY5NIU4</accession>
<evidence type="ECO:0000256" key="1">
    <source>
        <dbReference type="ARBA" id="ARBA00022741"/>
    </source>
</evidence>
<sequence length="908" mass="94458">MLGALMLWAVTGTTTMLWFAALGPLIAVGSLADAARAARRDRRRAQRDAAAARARVATAVTARHDAERIALWTRNPDVRRLLGDGDDRDIWRPASGRGEVLVVGRGPASSAVRVEGGDDDPDGAALRRNAGRLDDAPVTVPTSRGIAVAGPDPLARAVQRALVLQLCLALPPDRLRITDLLDDADPEVAWVRRLPHHASPQGSGAQPASDGRLPHTVVVCGATAPAGAAAIARTGLEAAAPPACGAVLTLTGIDRGRVVQDGDATDVQVEGLGLEQAVLLAGGLAERAEEMYGRSGPDTPVQLAELLTRADRAEAGGLSAVLGTARGARFAVDLVADGPHAVVAGVTGSGKSELLTTWVTALCASYRTDEVAFLLADFKGGTAFDALAALPHVTGVITDLDAGGARRALQSLRAELRRREAEIVRVGGREVGDTDLPRLVIVVDEFAALSASHPELQELFVDIAARGRALGMHLVLGTQRAAGTFREALLANCPLRISLRVTDAADSRLLLGTDDAATLSGAPAHRGIALIRRAADAAPCAVRVARTSPRLIAATAASGRGDRPRPPWLPPLPSRLSLAEASAAVVEGIVLGIADEPDRQRQVPVVLAETERGLCAIGTAGSGRTTLLATIAGQAAAAIWIPAQPEAAWDAVAELADRPPGPGTVVMVDDVDALLAQYPLDYAQALGERLERITHACGATGARIVLSAQRLSGMTARLADLIPRRVLLAAGGRADFVAAGGAPGDYEDRMPPGRAVVDGRRMQIALPATAVPRAQAETPLWTPCAGLTGIVARSGPGRRLLASVADAAGAAVLEVDDLSSLPAAPRAHTIVIGDAEQWQRGWRVLHAIRGEHDLLIDASCGPDYRLLTGDRTLPPYCVPGRGRAWLLRAGAAPVRVRIEAPHPDAPRP</sequence>
<evidence type="ECO:0000313" key="5">
    <source>
        <dbReference type="EMBL" id="UUT35056.1"/>
    </source>
</evidence>
<evidence type="ECO:0000313" key="6">
    <source>
        <dbReference type="Proteomes" id="UP001054811"/>
    </source>
</evidence>
<name>A0ABY5NIU4_9MICO</name>
<dbReference type="RefSeq" id="WP_259611601.1">
    <property type="nucleotide sequence ID" value="NZ_CP091139.2"/>
</dbReference>